<dbReference type="GO" id="GO:0005743">
    <property type="term" value="C:mitochondrial inner membrane"/>
    <property type="evidence" value="ECO:0007669"/>
    <property type="project" value="TreeGrafter"/>
</dbReference>
<comment type="caution">
    <text evidence="2">The sequence shown here is derived from an EMBL/GenBank/DDBJ whole genome shotgun (WGS) entry which is preliminary data.</text>
</comment>
<feature type="signal peptide" evidence="1">
    <location>
        <begin position="1"/>
        <end position="24"/>
    </location>
</feature>
<sequence>MANVQVLLGLATLLYLVPIPVAAAHQAGSVALLSTMVHLLVALRRPGLAAQLWRNARTEANKLSHRA</sequence>
<keyword evidence="3" id="KW-1185">Reference proteome</keyword>
<evidence type="ECO:0000313" key="2">
    <source>
        <dbReference type="EMBL" id="KAG6378409.1"/>
    </source>
</evidence>
<dbReference type="GO" id="GO:0006784">
    <property type="term" value="P:heme A biosynthetic process"/>
    <property type="evidence" value="ECO:0007669"/>
    <property type="project" value="InterPro"/>
</dbReference>
<accession>A0A8I2YSP0</accession>
<dbReference type="Proteomes" id="UP000683000">
    <property type="component" value="Unassembled WGS sequence"/>
</dbReference>
<proteinExistence type="predicted"/>
<reference evidence="2" key="1">
    <citation type="submission" date="2021-03" db="EMBL/GenBank/DDBJ databases">
        <title>Evolutionary innovations through gain and loss of genes in the ectomycorrhizal Boletales.</title>
        <authorList>
            <person name="Wu G."/>
            <person name="Miyauchi S."/>
            <person name="Morin E."/>
            <person name="Yang Z.-L."/>
            <person name="Xu J."/>
            <person name="Martin F.M."/>
        </authorList>
    </citation>
    <scope>NUCLEOTIDE SEQUENCE</scope>
    <source>
        <strain evidence="2">BR01</strain>
    </source>
</reference>
<protein>
    <submittedName>
        <fullName evidence="2">Uncharacterized protein</fullName>
    </submittedName>
</protein>
<dbReference type="AlphaFoldDB" id="A0A8I2YSP0"/>
<dbReference type="OrthoDB" id="1726137at2759"/>
<dbReference type="InterPro" id="IPR023754">
    <property type="entry name" value="HemeA_Synthase_type2"/>
</dbReference>
<dbReference type="PANTHER" id="PTHR23289">
    <property type="entry name" value="CYTOCHROME C OXIDASE ASSEMBLY PROTEIN COX15"/>
    <property type="match status" value="1"/>
</dbReference>
<organism evidence="2 3">
    <name type="scientific">Boletus reticuloceps</name>
    <dbReference type="NCBI Taxonomy" id="495285"/>
    <lineage>
        <taxon>Eukaryota</taxon>
        <taxon>Fungi</taxon>
        <taxon>Dikarya</taxon>
        <taxon>Basidiomycota</taxon>
        <taxon>Agaricomycotina</taxon>
        <taxon>Agaricomycetes</taxon>
        <taxon>Agaricomycetidae</taxon>
        <taxon>Boletales</taxon>
        <taxon>Boletineae</taxon>
        <taxon>Boletaceae</taxon>
        <taxon>Boletoideae</taxon>
        <taxon>Boletus</taxon>
    </lineage>
</organism>
<dbReference type="EMBL" id="JAGFBS010000006">
    <property type="protein sequence ID" value="KAG6378409.1"/>
    <property type="molecule type" value="Genomic_DNA"/>
</dbReference>
<evidence type="ECO:0000313" key="3">
    <source>
        <dbReference type="Proteomes" id="UP000683000"/>
    </source>
</evidence>
<dbReference type="GO" id="GO:0016653">
    <property type="term" value="F:oxidoreductase activity, acting on NAD(P)H, heme protein as acceptor"/>
    <property type="evidence" value="ECO:0007669"/>
    <property type="project" value="TreeGrafter"/>
</dbReference>
<keyword evidence="1" id="KW-0732">Signal</keyword>
<dbReference type="PANTHER" id="PTHR23289:SF2">
    <property type="entry name" value="CYTOCHROME C OXIDASE ASSEMBLY PROTEIN COX15 HOMOLOG"/>
    <property type="match status" value="1"/>
</dbReference>
<evidence type="ECO:0000256" key="1">
    <source>
        <dbReference type="SAM" id="SignalP"/>
    </source>
</evidence>
<feature type="chain" id="PRO_5034272282" evidence="1">
    <location>
        <begin position="25"/>
        <end position="67"/>
    </location>
</feature>
<dbReference type="GO" id="GO:0120547">
    <property type="term" value="F:heme A synthase activity"/>
    <property type="evidence" value="ECO:0007669"/>
    <property type="project" value="InterPro"/>
</dbReference>
<gene>
    <name evidence="2" type="ORF">JVT61DRAFT_12664</name>
</gene>
<name>A0A8I2YSP0_9AGAM</name>